<dbReference type="Proteomes" id="UP001328107">
    <property type="component" value="Unassembled WGS sequence"/>
</dbReference>
<evidence type="ECO:0000313" key="3">
    <source>
        <dbReference type="Proteomes" id="UP001328107"/>
    </source>
</evidence>
<feature type="transmembrane region" description="Helical" evidence="1">
    <location>
        <begin position="87"/>
        <end position="109"/>
    </location>
</feature>
<keyword evidence="3" id="KW-1185">Reference proteome</keyword>
<sequence>TSNALINAAIVVATVVVYGSFAFACGFHIAIAMRQHIRKISVQGAKVTLTLAQTRQSIIQIFVFATFLAIPLLLLMLPAFLSAAEEWILPPAIALLSLSSFIHSVTLLSSTPPFRKYIRDCLIRNGRRAQSLAESN</sequence>
<accession>A0AAN5CKU5</accession>
<proteinExistence type="predicted"/>
<feature type="non-terminal residue" evidence="2">
    <location>
        <position position="1"/>
    </location>
</feature>
<dbReference type="SUPFAM" id="SSF81321">
    <property type="entry name" value="Family A G protein-coupled receptor-like"/>
    <property type="match status" value="1"/>
</dbReference>
<evidence type="ECO:0000256" key="1">
    <source>
        <dbReference type="SAM" id="Phobius"/>
    </source>
</evidence>
<dbReference type="EMBL" id="BTRK01000004">
    <property type="protein sequence ID" value="GMR46295.1"/>
    <property type="molecule type" value="Genomic_DNA"/>
</dbReference>
<keyword evidence="1" id="KW-0812">Transmembrane</keyword>
<evidence type="ECO:0008006" key="4">
    <source>
        <dbReference type="Google" id="ProtNLM"/>
    </source>
</evidence>
<gene>
    <name evidence="2" type="ORF">PMAYCL1PPCAC_16490</name>
</gene>
<feature type="non-terminal residue" evidence="2">
    <location>
        <position position="136"/>
    </location>
</feature>
<feature type="transmembrane region" description="Helical" evidence="1">
    <location>
        <begin position="6"/>
        <end position="31"/>
    </location>
</feature>
<keyword evidence="1" id="KW-1133">Transmembrane helix</keyword>
<organism evidence="2 3">
    <name type="scientific">Pristionchus mayeri</name>
    <dbReference type="NCBI Taxonomy" id="1317129"/>
    <lineage>
        <taxon>Eukaryota</taxon>
        <taxon>Metazoa</taxon>
        <taxon>Ecdysozoa</taxon>
        <taxon>Nematoda</taxon>
        <taxon>Chromadorea</taxon>
        <taxon>Rhabditida</taxon>
        <taxon>Rhabditina</taxon>
        <taxon>Diplogasteromorpha</taxon>
        <taxon>Diplogasteroidea</taxon>
        <taxon>Neodiplogasteridae</taxon>
        <taxon>Pristionchus</taxon>
    </lineage>
</organism>
<evidence type="ECO:0000313" key="2">
    <source>
        <dbReference type="EMBL" id="GMR46295.1"/>
    </source>
</evidence>
<feature type="transmembrane region" description="Helical" evidence="1">
    <location>
        <begin position="61"/>
        <end position="81"/>
    </location>
</feature>
<reference evidence="3" key="1">
    <citation type="submission" date="2022-10" db="EMBL/GenBank/DDBJ databases">
        <title>Genome assembly of Pristionchus species.</title>
        <authorList>
            <person name="Yoshida K."/>
            <person name="Sommer R.J."/>
        </authorList>
    </citation>
    <scope>NUCLEOTIDE SEQUENCE [LARGE SCALE GENOMIC DNA]</scope>
    <source>
        <strain evidence="3">RS5460</strain>
    </source>
</reference>
<dbReference type="AlphaFoldDB" id="A0AAN5CKU5"/>
<comment type="caution">
    <text evidence="2">The sequence shown here is derived from an EMBL/GenBank/DDBJ whole genome shotgun (WGS) entry which is preliminary data.</text>
</comment>
<protein>
    <recommendedName>
        <fullName evidence="4">G protein-coupled receptor</fullName>
    </recommendedName>
</protein>
<name>A0AAN5CKU5_9BILA</name>
<keyword evidence="1" id="KW-0472">Membrane</keyword>